<dbReference type="InterPro" id="IPR012334">
    <property type="entry name" value="Pectin_lyas_fold"/>
</dbReference>
<evidence type="ECO:0000259" key="4">
    <source>
        <dbReference type="Pfam" id="PF07602"/>
    </source>
</evidence>
<dbReference type="InterPro" id="IPR052052">
    <property type="entry name" value="Polysaccharide_Lyase_9"/>
</dbReference>
<feature type="domain" description="Right handed beta helix" evidence="5">
    <location>
        <begin position="158"/>
        <end position="369"/>
    </location>
</feature>
<dbReference type="InterPro" id="IPR006626">
    <property type="entry name" value="PbH1"/>
</dbReference>
<dbReference type="SUPFAM" id="SSF51126">
    <property type="entry name" value="Pectin lyase-like"/>
    <property type="match status" value="1"/>
</dbReference>
<dbReference type="PROSITE" id="PS51257">
    <property type="entry name" value="PROKAR_LIPOPROTEIN"/>
    <property type="match status" value="1"/>
</dbReference>
<sequence length="520" mass="56539">MKSNYKIKNYMKAILLAIIIFYGNTMLSACKKVNDVSQKDLPAKTYYVAVDGDDTNNGSIEYPFKSINYALSQALAGDSVILRGGTYVEKVKFPKSGVLNRYITLKAFKGETPVISGQGFGVFGSEGLITLSSVSWIILEGLEVTNFKTTTGSAIPDGILVNGASSNIVIRKNRVHHIEHNGDPATGRQAHAIHVIGNSTSPIMKVIVEENEIHDNNTGTSENLTVNGYVMDFVVRKNKIYNGENIGICVAGGYLGNPNKAFNYARNGVVADNEIWNIDGSTGPVPALANHGAIGIYIDGARRIIIERNKVYDSDRGIGIVSENDEFPTESCIVRNNFVYNSWLVGIYLGGYENYTGGGTKNCFVVNNTLYNNNRILGPEGVVEGEIRLTIGCFNNVIKNNILYARADKGVFINKQNAGGENNIIGNNLYYTTGTITNWKWDAISYNNFNDWIAASGDSNSLFGVDPLFVNAAAYNLSLQASSRAIGVGQINNQEGTTDFFGNPRTKNGLISIGAHEVHQ</sequence>
<dbReference type="KEGG" id="pej:FYC62_04790"/>
<feature type="domain" description="DUF1565" evidence="4">
    <location>
        <begin position="50"/>
        <end position="91"/>
    </location>
</feature>
<protein>
    <submittedName>
        <fullName evidence="6">DUF1565 domain-containing protein</fullName>
    </submittedName>
</protein>
<reference evidence="6 7" key="1">
    <citation type="submission" date="2019-08" db="EMBL/GenBank/DDBJ databases">
        <title>Pedobacter sp. nov., isolated from Han river, South Korea.</title>
        <authorList>
            <person name="Lee D.-H."/>
            <person name="Kim Y.-S."/>
            <person name="Hwang E.-M."/>
            <person name="Le Tran T.C."/>
            <person name="Cha C.-J."/>
        </authorList>
    </citation>
    <scope>NUCLEOTIDE SEQUENCE [LARGE SCALE GENOMIC DNA]</scope>
    <source>
        <strain evidence="6 7">CJ43</strain>
    </source>
</reference>
<evidence type="ECO:0000259" key="5">
    <source>
        <dbReference type="Pfam" id="PF13229"/>
    </source>
</evidence>
<dbReference type="PANTHER" id="PTHR40088">
    <property type="entry name" value="PECTATE LYASE (EUROFUNG)"/>
    <property type="match status" value="1"/>
</dbReference>
<dbReference type="SMART" id="SM00710">
    <property type="entry name" value="PbH1"/>
    <property type="match status" value="8"/>
</dbReference>
<dbReference type="GO" id="GO:0005576">
    <property type="term" value="C:extracellular region"/>
    <property type="evidence" value="ECO:0007669"/>
    <property type="project" value="UniProtKB-SubCell"/>
</dbReference>
<keyword evidence="3" id="KW-0732">Signal</keyword>
<dbReference type="Gene3D" id="2.160.20.10">
    <property type="entry name" value="Single-stranded right-handed beta-helix, Pectin lyase-like"/>
    <property type="match status" value="1"/>
</dbReference>
<evidence type="ECO:0000256" key="2">
    <source>
        <dbReference type="ARBA" id="ARBA00022525"/>
    </source>
</evidence>
<evidence type="ECO:0000313" key="6">
    <source>
        <dbReference type="EMBL" id="QEK51066.1"/>
    </source>
</evidence>
<comment type="subcellular location">
    <subcellularLocation>
        <location evidence="1">Secreted</location>
    </subcellularLocation>
</comment>
<dbReference type="InterPro" id="IPR039448">
    <property type="entry name" value="Beta_helix"/>
</dbReference>
<evidence type="ECO:0000256" key="3">
    <source>
        <dbReference type="ARBA" id="ARBA00022729"/>
    </source>
</evidence>
<dbReference type="EMBL" id="CP043329">
    <property type="protein sequence ID" value="QEK51066.1"/>
    <property type="molecule type" value="Genomic_DNA"/>
</dbReference>
<dbReference type="InterPro" id="IPR011050">
    <property type="entry name" value="Pectin_lyase_fold/virulence"/>
</dbReference>
<dbReference type="PANTHER" id="PTHR40088:SF2">
    <property type="entry name" value="SECRETED SUGAR HYDROLASE"/>
    <property type="match status" value="1"/>
</dbReference>
<organism evidence="6 7">
    <name type="scientific">Pedobacter aquae</name>
    <dbReference type="NCBI Taxonomy" id="2605747"/>
    <lineage>
        <taxon>Bacteria</taxon>
        <taxon>Pseudomonadati</taxon>
        <taxon>Bacteroidota</taxon>
        <taxon>Sphingobacteriia</taxon>
        <taxon>Sphingobacteriales</taxon>
        <taxon>Sphingobacteriaceae</taxon>
        <taxon>Pedobacter</taxon>
    </lineage>
</organism>
<dbReference type="Pfam" id="PF13229">
    <property type="entry name" value="Beta_helix"/>
    <property type="match status" value="1"/>
</dbReference>
<keyword evidence="7" id="KW-1185">Reference proteome</keyword>
<dbReference type="Proteomes" id="UP000323653">
    <property type="component" value="Chromosome"/>
</dbReference>
<evidence type="ECO:0000313" key="7">
    <source>
        <dbReference type="Proteomes" id="UP000323653"/>
    </source>
</evidence>
<dbReference type="InterPro" id="IPR011459">
    <property type="entry name" value="DUF1565"/>
</dbReference>
<keyword evidence="2" id="KW-0964">Secreted</keyword>
<dbReference type="Pfam" id="PF07602">
    <property type="entry name" value="DUF1565"/>
    <property type="match status" value="1"/>
</dbReference>
<dbReference type="GO" id="GO:0016837">
    <property type="term" value="F:carbon-oxygen lyase activity, acting on polysaccharides"/>
    <property type="evidence" value="ECO:0007669"/>
    <property type="project" value="TreeGrafter"/>
</dbReference>
<accession>A0A5C0VF10</accession>
<name>A0A5C0VF10_9SPHI</name>
<dbReference type="AlphaFoldDB" id="A0A5C0VF10"/>
<evidence type="ECO:0000256" key="1">
    <source>
        <dbReference type="ARBA" id="ARBA00004613"/>
    </source>
</evidence>
<gene>
    <name evidence="6" type="ORF">FYC62_04790</name>
</gene>
<proteinExistence type="predicted"/>